<feature type="region of interest" description="Disordered" evidence="1">
    <location>
        <begin position="51"/>
        <end position="115"/>
    </location>
</feature>
<feature type="compositionally biased region" description="Basic and acidic residues" evidence="1">
    <location>
        <begin position="74"/>
        <end position="90"/>
    </location>
</feature>
<comment type="caution">
    <text evidence="2">The sequence shown here is derived from an EMBL/GenBank/DDBJ whole genome shotgun (WGS) entry which is preliminary data.</text>
</comment>
<evidence type="ECO:0000313" key="2">
    <source>
        <dbReference type="EMBL" id="KAL2815136.1"/>
    </source>
</evidence>
<reference evidence="2 3" key="1">
    <citation type="submission" date="2024-07" db="EMBL/GenBank/DDBJ databases">
        <title>Section-level genome sequencing and comparative genomics of Aspergillus sections Usti and Cavernicolus.</title>
        <authorList>
            <consortium name="Lawrence Berkeley National Laboratory"/>
            <person name="Nybo J.L."/>
            <person name="Vesth T.C."/>
            <person name="Theobald S."/>
            <person name="Frisvad J.C."/>
            <person name="Larsen T.O."/>
            <person name="Kjaerboelling I."/>
            <person name="Rothschild-Mancinelli K."/>
            <person name="Lyhne E.K."/>
            <person name="Kogle M.E."/>
            <person name="Barry K."/>
            <person name="Clum A."/>
            <person name="Na H."/>
            <person name="Ledsgaard L."/>
            <person name="Lin J."/>
            <person name="Lipzen A."/>
            <person name="Kuo A."/>
            <person name="Riley R."/>
            <person name="Mondo S."/>
            <person name="Labutti K."/>
            <person name="Haridas S."/>
            <person name="Pangalinan J."/>
            <person name="Salamov A.A."/>
            <person name="Simmons B.A."/>
            <person name="Magnuson J.K."/>
            <person name="Chen J."/>
            <person name="Drula E."/>
            <person name="Henrissat B."/>
            <person name="Wiebenga A."/>
            <person name="Lubbers R.J."/>
            <person name="Gomes A.C."/>
            <person name="Makela M.R."/>
            <person name="Stajich J."/>
            <person name="Grigoriev I.V."/>
            <person name="Mortensen U.H."/>
            <person name="De Vries R.P."/>
            <person name="Baker S.E."/>
            <person name="Andersen M.R."/>
        </authorList>
    </citation>
    <scope>NUCLEOTIDE SEQUENCE [LARGE SCALE GENOMIC DNA]</scope>
    <source>
        <strain evidence="2 3">CBS 588.65</strain>
    </source>
</reference>
<dbReference type="EMBL" id="JBFXLT010000029">
    <property type="protein sequence ID" value="KAL2815136.1"/>
    <property type="molecule type" value="Genomic_DNA"/>
</dbReference>
<dbReference type="Proteomes" id="UP001610334">
    <property type="component" value="Unassembled WGS sequence"/>
</dbReference>
<organism evidence="2 3">
    <name type="scientific">Aspergillus granulosus</name>
    <dbReference type="NCBI Taxonomy" id="176169"/>
    <lineage>
        <taxon>Eukaryota</taxon>
        <taxon>Fungi</taxon>
        <taxon>Dikarya</taxon>
        <taxon>Ascomycota</taxon>
        <taxon>Pezizomycotina</taxon>
        <taxon>Eurotiomycetes</taxon>
        <taxon>Eurotiomycetidae</taxon>
        <taxon>Eurotiales</taxon>
        <taxon>Aspergillaceae</taxon>
        <taxon>Aspergillus</taxon>
        <taxon>Aspergillus subgen. Nidulantes</taxon>
    </lineage>
</organism>
<accession>A0ABR4HI37</accession>
<evidence type="ECO:0000256" key="1">
    <source>
        <dbReference type="SAM" id="MobiDB-lite"/>
    </source>
</evidence>
<sequence length="360" mass="40431">MSERQKIHSDIVHLHEAIETITSPLTARNQGIAIHQVPNDPFLNQLGTFKPALFRPRQSQQTTKKTSKKKRTGREKEKGKARQKAPERNRNLSTSTEDAAPGLEPSSSSSSSSSGLMALALPSFSLFASPSSSRRPSSSCSSLSFGNFEHEPWLPPGSGEPVYPPVLEHVAKMNGCVLPRLPTKREYVLTSDGPTPKAKQLNTPNLALYEERQWEITEILEDPTYKYPHCVAELFLSPTNQMDSRVLSLTEIKAVLRLMRARIELRQYQHHSSLPLLILSYISCGEEKDAKCKPARIIQAHHNGQKLMIQYVQLANWVDRKTTPSALDPFVAYFFSEPVMPTLNSSGEKHKRRALWLQGK</sequence>
<gene>
    <name evidence="2" type="ORF">BJX63DRAFT_430958</name>
</gene>
<keyword evidence="3" id="KW-1185">Reference proteome</keyword>
<name>A0ABR4HI37_9EURO</name>
<proteinExistence type="predicted"/>
<feature type="compositionally biased region" description="Low complexity" evidence="1">
    <location>
        <begin position="106"/>
        <end position="115"/>
    </location>
</feature>
<evidence type="ECO:0000313" key="3">
    <source>
        <dbReference type="Proteomes" id="UP001610334"/>
    </source>
</evidence>
<protein>
    <submittedName>
        <fullName evidence="2">Uncharacterized protein</fullName>
    </submittedName>
</protein>